<comment type="caution">
    <text evidence="1">The sequence shown here is derived from an EMBL/GenBank/DDBJ whole genome shotgun (WGS) entry which is preliminary data.</text>
</comment>
<protein>
    <submittedName>
        <fullName evidence="1">Uncharacterized protein</fullName>
    </submittedName>
</protein>
<dbReference type="EMBL" id="JBANRG010000017">
    <property type="protein sequence ID" value="KAK7458845.1"/>
    <property type="molecule type" value="Genomic_DNA"/>
</dbReference>
<dbReference type="Proteomes" id="UP001498398">
    <property type="component" value="Unassembled WGS sequence"/>
</dbReference>
<gene>
    <name evidence="1" type="ORF">VKT23_009854</name>
</gene>
<evidence type="ECO:0000313" key="2">
    <source>
        <dbReference type="Proteomes" id="UP001498398"/>
    </source>
</evidence>
<accession>A0ABR1JDI9</accession>
<name>A0ABR1JDI9_9AGAR</name>
<evidence type="ECO:0000313" key="1">
    <source>
        <dbReference type="EMBL" id="KAK7458845.1"/>
    </source>
</evidence>
<reference evidence="1 2" key="1">
    <citation type="submission" date="2024-01" db="EMBL/GenBank/DDBJ databases">
        <title>A draft genome for the cacao thread blight pathogen Marasmiellus scandens.</title>
        <authorList>
            <person name="Baruah I.K."/>
            <person name="Leung J."/>
            <person name="Bukari Y."/>
            <person name="Amoako-Attah I."/>
            <person name="Meinhardt L.W."/>
            <person name="Bailey B.A."/>
            <person name="Cohen S.P."/>
        </authorList>
    </citation>
    <scope>NUCLEOTIDE SEQUENCE [LARGE SCALE GENOMIC DNA]</scope>
    <source>
        <strain evidence="1 2">GH-19</strain>
    </source>
</reference>
<keyword evidence="2" id="KW-1185">Reference proteome</keyword>
<organism evidence="1 2">
    <name type="scientific">Marasmiellus scandens</name>
    <dbReference type="NCBI Taxonomy" id="2682957"/>
    <lineage>
        <taxon>Eukaryota</taxon>
        <taxon>Fungi</taxon>
        <taxon>Dikarya</taxon>
        <taxon>Basidiomycota</taxon>
        <taxon>Agaricomycotina</taxon>
        <taxon>Agaricomycetes</taxon>
        <taxon>Agaricomycetidae</taxon>
        <taxon>Agaricales</taxon>
        <taxon>Marasmiineae</taxon>
        <taxon>Omphalotaceae</taxon>
        <taxon>Marasmiellus</taxon>
    </lineage>
</organism>
<proteinExistence type="predicted"/>
<sequence length="514" mass="57651">MAPPSPLTQSDSDSSLQSTVSSTLVALKYLELLHPTSVSTLSSSKHILLPKHVTNSRGLPVSHEKELLILLDTLAACLSPTPRDRYAVSLRRDQKPVIILAKLGIISCNDISRTVKLFELLKSNRDYNSREIALTTRVLPFLVGTIGPSLNSKISSLRTAMEQVEWSRVVQIYTVRAAFTHPLGSAGLGGRGAIRRVFPRAGDDYALLVPNDSDVVVSVYQFTLLLVKMISNLTQLPFCREGSAERVPDTDWKKRLDELAATKFRILVFYCRVFLHSDIMKFLLDRGTLYLPKKKILAVVHGMEEILLFTDGVLSLMDRLNWIFPKGVPFQWIGDMERTGDRDKLELEMSAVKLRPSSDVFKFAFPELCASKPSGQLTKENIALQRVSAKLSQLSSFSWPPTVNPQVDPSLKILLYLESKNYKFKNSGSELRLPIGQDGPMPWCTAEWIRIYQEGHHGAACTVREISTTTPSWWGLPPSYLLTGDKRDPESVVPAVNWELFTTLQSHFRDVAIR</sequence>